<dbReference type="Proteomes" id="UP001149090">
    <property type="component" value="Unassembled WGS sequence"/>
</dbReference>
<dbReference type="AlphaFoldDB" id="A0A9Q0RDX3"/>
<accession>A0A9Q0RDX3</accession>
<dbReference type="Gene3D" id="3.40.50.300">
    <property type="entry name" value="P-loop containing nucleotide triphosphate hydrolases"/>
    <property type="match status" value="1"/>
</dbReference>
<dbReference type="SMART" id="SM00173">
    <property type="entry name" value="RAS"/>
    <property type="match status" value="1"/>
</dbReference>
<evidence type="ECO:0000256" key="1">
    <source>
        <dbReference type="ARBA" id="ARBA00022741"/>
    </source>
</evidence>
<sequence>MSFDNLFKIVIVGASGAGKTSLLVRFVDATFFEQEPTIGVDFRTKDIVVDDKTIRLQIWDTAGQERYRMTLSSSIFKNADGFVIVFDLTSEMSLDQINDFIYEIGQNCEPDVLIVLAGNKCDLKKEIENLEEKIKNISKDHEFELFKTSAKDGTNVNELFHFTAKTLKTNPKLKNKSNIVEIDFENSDDILDSDNQNDFIKKSQTINKKTNCC</sequence>
<dbReference type="InterPro" id="IPR005225">
    <property type="entry name" value="Small_GTP-bd"/>
</dbReference>
<dbReference type="GO" id="GO:0003924">
    <property type="term" value="F:GTPase activity"/>
    <property type="evidence" value="ECO:0007669"/>
    <property type="project" value="InterPro"/>
</dbReference>
<dbReference type="InterPro" id="IPR027417">
    <property type="entry name" value="P-loop_NTPase"/>
</dbReference>
<dbReference type="PRINTS" id="PR00449">
    <property type="entry name" value="RASTRNSFRMNG"/>
</dbReference>
<keyword evidence="1" id="KW-0547">Nucleotide-binding</keyword>
<dbReference type="SUPFAM" id="SSF52540">
    <property type="entry name" value="P-loop containing nucleoside triphosphate hydrolases"/>
    <property type="match status" value="1"/>
</dbReference>
<reference evidence="2" key="1">
    <citation type="submission" date="2022-10" db="EMBL/GenBank/DDBJ databases">
        <title>Novel sulphate-reducing endosymbionts in the free-living metamonad Anaeramoeba.</title>
        <authorList>
            <person name="Jerlstrom-Hultqvist J."/>
            <person name="Cepicka I."/>
            <person name="Gallot-Lavallee L."/>
            <person name="Salas-Leiva D."/>
            <person name="Curtis B.A."/>
            <person name="Zahonova K."/>
            <person name="Pipaliya S."/>
            <person name="Dacks J."/>
            <person name="Roger A.J."/>
        </authorList>
    </citation>
    <scope>NUCLEOTIDE SEQUENCE</scope>
    <source>
        <strain evidence="2">BMAN</strain>
    </source>
</reference>
<dbReference type="InterPro" id="IPR001806">
    <property type="entry name" value="Small_GTPase"/>
</dbReference>
<dbReference type="SMART" id="SM00175">
    <property type="entry name" value="RAB"/>
    <property type="match status" value="1"/>
</dbReference>
<dbReference type="SMART" id="SM00176">
    <property type="entry name" value="RAN"/>
    <property type="match status" value="1"/>
</dbReference>
<dbReference type="OMA" id="IGQNCEP"/>
<dbReference type="FunFam" id="3.40.50.300:FF:000808">
    <property type="entry name" value="Small GTP-binding protein, putative"/>
    <property type="match status" value="1"/>
</dbReference>
<dbReference type="PANTHER" id="PTHR47978">
    <property type="match status" value="1"/>
</dbReference>
<comment type="caution">
    <text evidence="2">The sequence shown here is derived from an EMBL/GenBank/DDBJ whole genome shotgun (WGS) entry which is preliminary data.</text>
</comment>
<dbReference type="PROSITE" id="PS51420">
    <property type="entry name" value="RHO"/>
    <property type="match status" value="1"/>
</dbReference>
<dbReference type="SMART" id="SM00177">
    <property type="entry name" value="ARF"/>
    <property type="match status" value="1"/>
</dbReference>
<dbReference type="GO" id="GO:0005525">
    <property type="term" value="F:GTP binding"/>
    <property type="evidence" value="ECO:0007669"/>
    <property type="project" value="InterPro"/>
</dbReference>
<dbReference type="OrthoDB" id="26525at2759"/>
<keyword evidence="3" id="KW-1185">Reference proteome</keyword>
<proteinExistence type="predicted"/>
<gene>
    <name evidence="2" type="ORF">M0811_06134</name>
</gene>
<dbReference type="PROSITE" id="PS51421">
    <property type="entry name" value="RAS"/>
    <property type="match status" value="1"/>
</dbReference>
<dbReference type="SMART" id="SM00174">
    <property type="entry name" value="RHO"/>
    <property type="match status" value="1"/>
</dbReference>
<dbReference type="Pfam" id="PF00071">
    <property type="entry name" value="Ras"/>
    <property type="match status" value="1"/>
</dbReference>
<dbReference type="CDD" id="cd00154">
    <property type="entry name" value="Rab"/>
    <property type="match status" value="1"/>
</dbReference>
<dbReference type="PROSITE" id="PS51419">
    <property type="entry name" value="RAB"/>
    <property type="match status" value="1"/>
</dbReference>
<evidence type="ECO:0000313" key="2">
    <source>
        <dbReference type="EMBL" id="KAJ5076554.1"/>
    </source>
</evidence>
<protein>
    <submittedName>
        <fullName evidence="2">Ras-related protein rab-35</fullName>
    </submittedName>
</protein>
<dbReference type="NCBIfam" id="TIGR00231">
    <property type="entry name" value="small_GTP"/>
    <property type="match status" value="1"/>
</dbReference>
<name>A0A9Q0RDX3_ANAIG</name>
<evidence type="ECO:0000313" key="3">
    <source>
        <dbReference type="Proteomes" id="UP001149090"/>
    </source>
</evidence>
<organism evidence="2 3">
    <name type="scientific">Anaeramoeba ignava</name>
    <name type="common">Anaerobic marine amoeba</name>
    <dbReference type="NCBI Taxonomy" id="1746090"/>
    <lineage>
        <taxon>Eukaryota</taxon>
        <taxon>Metamonada</taxon>
        <taxon>Anaeramoebidae</taxon>
        <taxon>Anaeramoeba</taxon>
    </lineage>
</organism>
<dbReference type="EMBL" id="JAPDFW010000060">
    <property type="protein sequence ID" value="KAJ5076554.1"/>
    <property type="molecule type" value="Genomic_DNA"/>
</dbReference>